<evidence type="ECO:0000313" key="2">
    <source>
        <dbReference type="EMBL" id="QCX31781.1"/>
    </source>
</evidence>
<name>A0A4Y5QM11_9EUCA</name>
<keyword evidence="1" id="KW-0812">Transmembrane</keyword>
<proteinExistence type="predicted"/>
<keyword evidence="1" id="KW-0472">Membrane</keyword>
<sequence>MPQMAPLMWLNLMCMFLGVFIMFFCLTYFMSVPLPSVNPTKDSEVMNKSWKW</sequence>
<evidence type="ECO:0000256" key="1">
    <source>
        <dbReference type="SAM" id="Phobius"/>
    </source>
</evidence>
<keyword evidence="1" id="KW-1133">Transmembrane helix</keyword>
<geneLocation type="mitochondrion" evidence="2"/>
<gene>
    <name evidence="2" type="primary">atp8</name>
</gene>
<organism evidence="2">
    <name type="scientific">Strahlaxius plectrorhynchus</name>
    <dbReference type="NCBI Taxonomy" id="2302681"/>
    <lineage>
        <taxon>Eukaryota</taxon>
        <taxon>Metazoa</taxon>
        <taxon>Ecdysozoa</taxon>
        <taxon>Arthropoda</taxon>
        <taxon>Crustacea</taxon>
        <taxon>Multicrustacea</taxon>
        <taxon>Malacostraca</taxon>
        <taxon>Eumalacostraca</taxon>
        <taxon>Eucarida</taxon>
        <taxon>Decapoda</taxon>
        <taxon>Pleocyemata</taxon>
        <taxon>Axiidea</taxon>
        <taxon>Strahlaxiidae</taxon>
        <taxon>Strahlaxius</taxon>
    </lineage>
</organism>
<dbReference type="RefSeq" id="YP_009671921.1">
    <property type="nucleotide sequence ID" value="NC_043834.1"/>
</dbReference>
<keyword evidence="2" id="KW-0496">Mitochondrion</keyword>
<accession>A0A4Y5QM11</accession>
<dbReference type="EMBL" id="MH234571">
    <property type="protein sequence ID" value="QCX31781.1"/>
    <property type="molecule type" value="Genomic_DNA"/>
</dbReference>
<dbReference type="GeneID" id="40879506"/>
<protein>
    <submittedName>
        <fullName evidence="2">ATP synthase F0 subunit 8</fullName>
    </submittedName>
</protein>
<dbReference type="AlphaFoldDB" id="A0A4Y5QM11"/>
<reference evidence="2" key="1">
    <citation type="submission" date="2018-04" db="EMBL/GenBank/DDBJ databases">
        <title>Complete mitochondrial genome of Strahlaxius plectrorhynchus.</title>
        <authorList>
            <person name="Tan M.H."/>
            <person name="Gan H.M."/>
            <person name="Lee Y.P."/>
            <person name="Austin C.M."/>
        </authorList>
    </citation>
    <scope>NUCLEOTIDE SEQUENCE</scope>
</reference>
<feature type="transmembrane region" description="Helical" evidence="1">
    <location>
        <begin position="7"/>
        <end position="30"/>
    </location>
</feature>